<dbReference type="AlphaFoldDB" id="A0A4Z0PIU0"/>
<keyword evidence="3" id="KW-1185">Reference proteome</keyword>
<dbReference type="RefSeq" id="WP_135498341.1">
    <property type="nucleotide sequence ID" value="NZ_SRLD01000026.1"/>
</dbReference>
<keyword evidence="1" id="KW-0732">Signal</keyword>
<evidence type="ECO:0000256" key="1">
    <source>
        <dbReference type="SAM" id="SignalP"/>
    </source>
</evidence>
<organism evidence="2 3">
    <name type="scientific">Hymenobacter elongatus</name>
    <dbReference type="NCBI Taxonomy" id="877208"/>
    <lineage>
        <taxon>Bacteria</taxon>
        <taxon>Pseudomonadati</taxon>
        <taxon>Bacteroidota</taxon>
        <taxon>Cytophagia</taxon>
        <taxon>Cytophagales</taxon>
        <taxon>Hymenobacteraceae</taxon>
        <taxon>Hymenobacter</taxon>
    </lineage>
</organism>
<feature type="chain" id="PRO_5021426265" description="Lipoprotein" evidence="1">
    <location>
        <begin position="26"/>
        <end position="317"/>
    </location>
</feature>
<evidence type="ECO:0008006" key="4">
    <source>
        <dbReference type="Google" id="ProtNLM"/>
    </source>
</evidence>
<accession>A0A4Z0PIU0</accession>
<sequence length="317" mass="34823">MTKRISIEWRALLPALLVLFFQSCAPSTEELPSPTTTFSLTVSEARAWYNISFVPPVHSGSNTLIVQGNAIPNSTEAQLLWQQAISVRQGSEQLMLVPLANDQALFTGRSWQGLRCLIIAKKSNHVLDGNIVELLLRRTPTPIDTVTLFTKLYHSYQDGYLTAPSQGEGYVLLYSADYRYLTGRKFNGGKYITGVARLRFKPYATSNFTAQDNRTWQSTDSESGAHATNSACTDWYSGNTGEYITTTGDCWPNDNTGYGGGYGGGSSGWGDGSFGWGGVTPADNSGGGLYNPTWVQPKLSLRIRNLGHDYSPLHRHE</sequence>
<feature type="signal peptide" evidence="1">
    <location>
        <begin position="1"/>
        <end position="25"/>
    </location>
</feature>
<protein>
    <recommendedName>
        <fullName evidence="4">Lipoprotein</fullName>
    </recommendedName>
</protein>
<comment type="caution">
    <text evidence="2">The sequence shown here is derived from an EMBL/GenBank/DDBJ whole genome shotgun (WGS) entry which is preliminary data.</text>
</comment>
<evidence type="ECO:0000313" key="2">
    <source>
        <dbReference type="EMBL" id="TGE15046.1"/>
    </source>
</evidence>
<dbReference type="PROSITE" id="PS51257">
    <property type="entry name" value="PROKAR_LIPOPROTEIN"/>
    <property type="match status" value="1"/>
</dbReference>
<gene>
    <name evidence="2" type="ORF">E5J99_13485</name>
</gene>
<name>A0A4Z0PIU0_9BACT</name>
<evidence type="ECO:0000313" key="3">
    <source>
        <dbReference type="Proteomes" id="UP000297739"/>
    </source>
</evidence>
<proteinExistence type="predicted"/>
<dbReference type="OrthoDB" id="1433916at2"/>
<dbReference type="EMBL" id="SRLD01000026">
    <property type="protein sequence ID" value="TGE15046.1"/>
    <property type="molecule type" value="Genomic_DNA"/>
</dbReference>
<reference evidence="2 3" key="1">
    <citation type="submission" date="2019-04" db="EMBL/GenBank/DDBJ databases">
        <authorList>
            <person name="Feng G."/>
            <person name="Zhang J."/>
            <person name="Zhu H."/>
        </authorList>
    </citation>
    <scope>NUCLEOTIDE SEQUENCE [LARGE SCALE GENOMIC DNA]</scope>
    <source>
        <strain evidence="2 3">JCM 17223</strain>
    </source>
</reference>
<dbReference type="Proteomes" id="UP000297739">
    <property type="component" value="Unassembled WGS sequence"/>
</dbReference>